<keyword evidence="1" id="KW-1133">Transmembrane helix</keyword>
<dbReference type="RefSeq" id="WP_181471209.1">
    <property type="nucleotide sequence ID" value="NZ_JACEFG010000001.1"/>
</dbReference>
<dbReference type="AlphaFoldDB" id="A0A838CQU9"/>
<proteinExistence type="predicted"/>
<gene>
    <name evidence="2" type="ORF">H0266_04700</name>
</gene>
<keyword evidence="3" id="KW-1185">Reference proteome</keyword>
<keyword evidence="1" id="KW-0472">Membrane</keyword>
<dbReference type="Proteomes" id="UP000571017">
    <property type="component" value="Unassembled WGS sequence"/>
</dbReference>
<evidence type="ECO:0000313" key="3">
    <source>
        <dbReference type="Proteomes" id="UP000571017"/>
    </source>
</evidence>
<protein>
    <submittedName>
        <fullName evidence="2">Uncharacterized protein</fullName>
    </submittedName>
</protein>
<name>A0A838CQU9_9BACI</name>
<feature type="transmembrane region" description="Helical" evidence="1">
    <location>
        <begin position="12"/>
        <end position="31"/>
    </location>
</feature>
<accession>A0A838CQU9</accession>
<comment type="caution">
    <text evidence="2">The sequence shown here is derived from an EMBL/GenBank/DDBJ whole genome shotgun (WGS) entry which is preliminary data.</text>
</comment>
<dbReference type="EMBL" id="JACEFG010000001">
    <property type="protein sequence ID" value="MBA2174199.1"/>
    <property type="molecule type" value="Genomic_DNA"/>
</dbReference>
<evidence type="ECO:0000256" key="1">
    <source>
        <dbReference type="SAM" id="Phobius"/>
    </source>
</evidence>
<organism evidence="2 3">
    <name type="scientific">Halobacillus locisalis</name>
    <dbReference type="NCBI Taxonomy" id="220753"/>
    <lineage>
        <taxon>Bacteria</taxon>
        <taxon>Bacillati</taxon>
        <taxon>Bacillota</taxon>
        <taxon>Bacilli</taxon>
        <taxon>Bacillales</taxon>
        <taxon>Bacillaceae</taxon>
        <taxon>Halobacillus</taxon>
    </lineage>
</organism>
<keyword evidence="1" id="KW-0812">Transmembrane</keyword>
<reference evidence="2 3" key="1">
    <citation type="journal article" date="2004" name="Extremophiles">
        <title>Halobacillus locisalis sp. nov., a halophilic bacterium isolated from a marine solar saltern of the Yellow Sea in Korea.</title>
        <authorList>
            <person name="Yoon J.H."/>
            <person name="Kang K.H."/>
            <person name="Oh T.K."/>
            <person name="Park Y.H."/>
        </authorList>
    </citation>
    <scope>NUCLEOTIDE SEQUENCE [LARGE SCALE GENOMIC DNA]</scope>
    <source>
        <strain evidence="2 3">KCTC 3788</strain>
    </source>
</reference>
<sequence>MNPLTKRFLLRGLIISVLIAVIIVGSVFIFVRLQLQAVKNNVLERHPSITSVEQVNTLGGWGESGMEYVLEVRKGTGSLYRIWSDEEGVITDEEVINHK</sequence>
<evidence type="ECO:0000313" key="2">
    <source>
        <dbReference type="EMBL" id="MBA2174199.1"/>
    </source>
</evidence>